<evidence type="ECO:0000313" key="4">
    <source>
        <dbReference type="Proteomes" id="UP000321583"/>
    </source>
</evidence>
<dbReference type="Proteomes" id="UP000321583">
    <property type="component" value="Unassembled WGS sequence"/>
</dbReference>
<dbReference type="CDD" id="cd00077">
    <property type="entry name" value="HDc"/>
    <property type="match status" value="1"/>
</dbReference>
<dbReference type="Gene3D" id="1.10.3210.10">
    <property type="entry name" value="Hypothetical protein af1432"/>
    <property type="match status" value="1"/>
</dbReference>
<dbReference type="InterPro" id="IPR052020">
    <property type="entry name" value="Cyclic_di-GMP/3'3'-cGAMP_PDE"/>
</dbReference>
<dbReference type="AlphaFoldDB" id="A0A562E4E5"/>
<dbReference type="PROSITE" id="PS51832">
    <property type="entry name" value="HD_GYP"/>
    <property type="match status" value="1"/>
</dbReference>
<keyword evidence="4" id="KW-1185">Reference proteome</keyword>
<gene>
    <name evidence="3" type="ORF">L613_001200000230</name>
</gene>
<organism evidence="3 4">
    <name type="scientific">Pseudoxanthomonas taiwanensis J19</name>
    <dbReference type="NCBI Taxonomy" id="935569"/>
    <lineage>
        <taxon>Bacteria</taxon>
        <taxon>Pseudomonadati</taxon>
        <taxon>Pseudomonadota</taxon>
        <taxon>Gammaproteobacteria</taxon>
        <taxon>Lysobacterales</taxon>
        <taxon>Lysobacteraceae</taxon>
        <taxon>Pseudoxanthomonas</taxon>
    </lineage>
</organism>
<accession>A0A562E4E5</accession>
<comment type="caution">
    <text evidence="3">The sequence shown here is derived from an EMBL/GenBank/DDBJ whole genome shotgun (WGS) entry which is preliminary data.</text>
</comment>
<proteinExistence type="predicted"/>
<dbReference type="GO" id="GO:0008081">
    <property type="term" value="F:phosphoric diester hydrolase activity"/>
    <property type="evidence" value="ECO:0007669"/>
    <property type="project" value="UniProtKB-ARBA"/>
</dbReference>
<dbReference type="PROSITE" id="PS51831">
    <property type="entry name" value="HD"/>
    <property type="match status" value="1"/>
</dbReference>
<feature type="domain" description="HD-GYP" evidence="2">
    <location>
        <begin position="11"/>
        <end position="202"/>
    </location>
</feature>
<evidence type="ECO:0000313" key="3">
    <source>
        <dbReference type="EMBL" id="TWH16558.1"/>
    </source>
</evidence>
<dbReference type="InterPro" id="IPR003607">
    <property type="entry name" value="HD/PDEase_dom"/>
</dbReference>
<dbReference type="OrthoDB" id="9802066at2"/>
<dbReference type="Pfam" id="PF13487">
    <property type="entry name" value="HD_5"/>
    <property type="match status" value="1"/>
</dbReference>
<dbReference type="RefSeq" id="WP_037034461.1">
    <property type="nucleotide sequence ID" value="NZ_VLJS01000024.1"/>
</dbReference>
<name>A0A562E4E5_9GAMM</name>
<sequence length="202" mass="22388">MPDPIPALALPLGRASASLRALALALEQRDAYTDGHCDRVCRLAALLGQRFDLDRERLAHLALAARFHDIGKIGVRDDVLLYPGRLDAARRQRMRLHPELGERLFRATERDDAAQVAHLIRHHHEAYDGSGYPDGLAGDAIPLEARILAAADGYDAMTSDRPYRPALPARAALEALAAERGRRIDPEVYRQLEAVLRRDPDA</sequence>
<dbReference type="PANTHER" id="PTHR45228">
    <property type="entry name" value="CYCLIC DI-GMP PHOSPHODIESTERASE TM_0186-RELATED"/>
    <property type="match status" value="1"/>
</dbReference>
<evidence type="ECO:0000259" key="1">
    <source>
        <dbReference type="PROSITE" id="PS51831"/>
    </source>
</evidence>
<protein>
    <submittedName>
        <fullName evidence="3">HD-GYP domain</fullName>
    </submittedName>
</protein>
<evidence type="ECO:0000259" key="2">
    <source>
        <dbReference type="PROSITE" id="PS51832"/>
    </source>
</evidence>
<feature type="domain" description="HD" evidence="1">
    <location>
        <begin position="33"/>
        <end position="157"/>
    </location>
</feature>
<dbReference type="SUPFAM" id="SSF109604">
    <property type="entry name" value="HD-domain/PDEase-like"/>
    <property type="match status" value="1"/>
</dbReference>
<reference evidence="3 4" key="1">
    <citation type="submission" date="2019-07" db="EMBL/GenBank/DDBJ databases">
        <title>Genome sequencing of lignin-degrading bacterial isolates.</title>
        <authorList>
            <person name="Gladden J."/>
        </authorList>
    </citation>
    <scope>NUCLEOTIDE SEQUENCE [LARGE SCALE GENOMIC DNA]</scope>
    <source>
        <strain evidence="3 4">J19</strain>
    </source>
</reference>
<dbReference type="InterPro" id="IPR006674">
    <property type="entry name" value="HD_domain"/>
</dbReference>
<dbReference type="EMBL" id="VLJS01000024">
    <property type="protein sequence ID" value="TWH16558.1"/>
    <property type="molecule type" value="Genomic_DNA"/>
</dbReference>
<dbReference type="SMART" id="SM00471">
    <property type="entry name" value="HDc"/>
    <property type="match status" value="1"/>
</dbReference>
<dbReference type="InterPro" id="IPR037522">
    <property type="entry name" value="HD_GYP_dom"/>
</dbReference>